<accession>A0AAJ5STH5</accession>
<dbReference type="Gene3D" id="2.180.10.10">
    <property type="entry name" value="RHS repeat-associated core"/>
    <property type="match status" value="1"/>
</dbReference>
<evidence type="ECO:0000313" key="2">
    <source>
        <dbReference type="Proteomes" id="UP001209279"/>
    </source>
</evidence>
<evidence type="ECO:0000313" key="1">
    <source>
        <dbReference type="EMBL" id="UXZ45743.1"/>
    </source>
</evidence>
<organism evidence="1 2">
    <name type="scientific">Pseudomonas soli</name>
    <dbReference type="NCBI Taxonomy" id="1306993"/>
    <lineage>
        <taxon>Bacteria</taxon>
        <taxon>Pseudomonadati</taxon>
        <taxon>Pseudomonadota</taxon>
        <taxon>Gammaproteobacteria</taxon>
        <taxon>Pseudomonadales</taxon>
        <taxon>Pseudomonadaceae</taxon>
        <taxon>Pseudomonas</taxon>
    </lineage>
</organism>
<reference evidence="1" key="1">
    <citation type="submission" date="2021-08" db="EMBL/GenBank/DDBJ databases">
        <authorList>
            <person name="Yaryura P.M."/>
            <person name="Bianco M.I."/>
            <person name="Morais C."/>
            <person name="Setubal J.C."/>
        </authorList>
    </citation>
    <scope>NUCLEOTIDE SEQUENCE</scope>
    <source>
        <strain evidence="1">AP1</strain>
    </source>
</reference>
<dbReference type="InterPro" id="IPR022385">
    <property type="entry name" value="Rhs_assc_core"/>
</dbReference>
<sequence>MSYTPFGYTKFETPPCFLLGFNGQPHELNGIYILGNGYRTYSTKLQRFHSRDSLTSFSRAGLNYYAYSLNDPTNRFDPSGHIAKFIRKTFRTKNTKIADRLTAISEIDNELRPITETLLNDPMGASNSQRTKVSNLVLRAQKKSKGVYKLGGQTPSAFNDLYNDANYLISVWNNPDIYNIALRGMANNQVVRSQRPLTTEAPPEYDVVKDNFVDYPSPPPPPYNEVMEAAKNVRI</sequence>
<proteinExistence type="predicted"/>
<dbReference type="Proteomes" id="UP001209279">
    <property type="component" value="Chromosome"/>
</dbReference>
<name>A0AAJ5STH5_9PSED</name>
<dbReference type="EMBL" id="CP083803">
    <property type="protein sequence ID" value="UXZ45743.1"/>
    <property type="molecule type" value="Genomic_DNA"/>
</dbReference>
<protein>
    <submittedName>
        <fullName evidence="1">RHS repeat-associated core domain-containing protein</fullName>
    </submittedName>
</protein>
<dbReference type="RefSeq" id="WP_181425894.1">
    <property type="nucleotide sequence ID" value="NZ_CATKPM010000001.1"/>
</dbReference>
<dbReference type="NCBIfam" id="TIGR03696">
    <property type="entry name" value="Rhs_assc_core"/>
    <property type="match status" value="1"/>
</dbReference>
<gene>
    <name evidence="1" type="ORF">K7K07_01790</name>
</gene>
<dbReference type="AlphaFoldDB" id="A0AAJ5STH5"/>